<name>A0A023BV52_9FLAO</name>
<evidence type="ECO:0000256" key="1">
    <source>
        <dbReference type="SAM" id="Phobius"/>
    </source>
</evidence>
<feature type="transmembrane region" description="Helical" evidence="1">
    <location>
        <begin position="42"/>
        <end position="64"/>
    </location>
</feature>
<dbReference type="EMBL" id="AQRA01000004">
    <property type="protein sequence ID" value="EZH73881.1"/>
    <property type="molecule type" value="Genomic_DNA"/>
</dbReference>
<sequence>MTDFVFLLYSSSNIMVSQFHFSGLRKKSESFFSNKFEGDSGYWFWVSGIWYPAMGFWLIALLVIL</sequence>
<keyword evidence="1" id="KW-0472">Membrane</keyword>
<keyword evidence="3" id="KW-1185">Reference proteome</keyword>
<evidence type="ECO:0000313" key="3">
    <source>
        <dbReference type="Proteomes" id="UP000023541"/>
    </source>
</evidence>
<evidence type="ECO:0000313" key="2">
    <source>
        <dbReference type="EMBL" id="EZH73881.1"/>
    </source>
</evidence>
<gene>
    <name evidence="2" type="ORF">ATO12_13415</name>
</gene>
<accession>A0A023BV52</accession>
<organism evidence="2 3">
    <name type="scientific">Aquimarina atlantica</name>
    <dbReference type="NCBI Taxonomy" id="1317122"/>
    <lineage>
        <taxon>Bacteria</taxon>
        <taxon>Pseudomonadati</taxon>
        <taxon>Bacteroidota</taxon>
        <taxon>Flavobacteriia</taxon>
        <taxon>Flavobacteriales</taxon>
        <taxon>Flavobacteriaceae</taxon>
        <taxon>Aquimarina</taxon>
    </lineage>
</organism>
<dbReference type="AlphaFoldDB" id="A0A023BV52"/>
<dbReference type="Proteomes" id="UP000023541">
    <property type="component" value="Unassembled WGS sequence"/>
</dbReference>
<comment type="caution">
    <text evidence="2">The sequence shown here is derived from an EMBL/GenBank/DDBJ whole genome shotgun (WGS) entry which is preliminary data.</text>
</comment>
<reference evidence="2 3" key="1">
    <citation type="submission" date="2014-04" db="EMBL/GenBank/DDBJ databases">
        <title>Aquimarina sp. 22II-S11-z7 Genome Sequencing.</title>
        <authorList>
            <person name="Lai Q."/>
        </authorList>
    </citation>
    <scope>NUCLEOTIDE SEQUENCE [LARGE SCALE GENOMIC DNA]</scope>
    <source>
        <strain evidence="2 3">22II-S11-z7</strain>
    </source>
</reference>
<keyword evidence="1" id="KW-1133">Transmembrane helix</keyword>
<keyword evidence="1" id="KW-0812">Transmembrane</keyword>
<protein>
    <submittedName>
        <fullName evidence="2">Uncharacterized protein</fullName>
    </submittedName>
</protein>
<proteinExistence type="predicted"/>